<protein>
    <recommendedName>
        <fullName evidence="2">HNH nuclease domain-containing protein</fullName>
    </recommendedName>
</protein>
<dbReference type="Proteomes" id="UP000799436">
    <property type="component" value="Unassembled WGS sequence"/>
</dbReference>
<name>A0A6G1KXW0_9PEZI</name>
<accession>A0A6G1KXW0</accession>
<evidence type="ECO:0000313" key="3">
    <source>
        <dbReference type="EMBL" id="KAF2764884.1"/>
    </source>
</evidence>
<dbReference type="Pfam" id="PF13391">
    <property type="entry name" value="HNH_2"/>
    <property type="match status" value="1"/>
</dbReference>
<dbReference type="AlphaFoldDB" id="A0A6G1KXW0"/>
<proteinExistence type="predicted"/>
<dbReference type="OrthoDB" id="2142759at2759"/>
<evidence type="ECO:0000256" key="1">
    <source>
        <dbReference type="SAM" id="MobiDB-lite"/>
    </source>
</evidence>
<sequence>MTIAIHGPAETCDASSKEARPTTATVLIRHPGYDDAHNELIRLQASDVDGDKCGVAYGLVHDACAIIANNNWAGFLTSLDLPLAPWPVVLNFREWAFPHHVPLPSAWRTAHIEPATAFSPDLPTSHPAVRDGSCRVSDHSVGNETAHLVPASEAAWFAAVGMDRYRGATTGRKKHGLDTIGTYENLILCRADIHLLYDQRAFSIVPKADAAGTSHWVLRVHTPNVEISQRYHNRQLHPLRTVSREYIFARFAWDIFQELRGFLERLQKRWVVTRAGGTELVSGEECKTQFCEGQGRGRSSPSRKSPKRKAQDMVGKAQDMIRKGQDMFGKGAVQADAAESPDADSGVGIHDDRGKSDSEDEPEHVVRGHGDLSDDIDGPESQREHCACAGTFNAWSDDGLADCHHYHHHRTKRDRDLDLLDELDAEYSELERGRQRVRQ</sequence>
<feature type="region of interest" description="Disordered" evidence="1">
    <location>
        <begin position="331"/>
        <end position="383"/>
    </location>
</feature>
<keyword evidence="4" id="KW-1185">Reference proteome</keyword>
<dbReference type="EMBL" id="ML995907">
    <property type="protein sequence ID" value="KAF2764884.1"/>
    <property type="molecule type" value="Genomic_DNA"/>
</dbReference>
<evidence type="ECO:0000313" key="4">
    <source>
        <dbReference type="Proteomes" id="UP000799436"/>
    </source>
</evidence>
<reference evidence="3" key="1">
    <citation type="journal article" date="2020" name="Stud. Mycol.">
        <title>101 Dothideomycetes genomes: a test case for predicting lifestyles and emergence of pathogens.</title>
        <authorList>
            <person name="Haridas S."/>
            <person name="Albert R."/>
            <person name="Binder M."/>
            <person name="Bloem J."/>
            <person name="Labutti K."/>
            <person name="Salamov A."/>
            <person name="Andreopoulos B."/>
            <person name="Baker S."/>
            <person name="Barry K."/>
            <person name="Bills G."/>
            <person name="Bluhm B."/>
            <person name="Cannon C."/>
            <person name="Castanera R."/>
            <person name="Culley D."/>
            <person name="Daum C."/>
            <person name="Ezra D."/>
            <person name="Gonzalez J."/>
            <person name="Henrissat B."/>
            <person name="Kuo A."/>
            <person name="Liang C."/>
            <person name="Lipzen A."/>
            <person name="Lutzoni F."/>
            <person name="Magnuson J."/>
            <person name="Mondo S."/>
            <person name="Nolan M."/>
            <person name="Ohm R."/>
            <person name="Pangilinan J."/>
            <person name="Park H.-J."/>
            <person name="Ramirez L."/>
            <person name="Alfaro M."/>
            <person name="Sun H."/>
            <person name="Tritt A."/>
            <person name="Yoshinaga Y."/>
            <person name="Zwiers L.-H."/>
            <person name="Turgeon B."/>
            <person name="Goodwin S."/>
            <person name="Spatafora J."/>
            <person name="Crous P."/>
            <person name="Grigoriev I."/>
        </authorList>
    </citation>
    <scope>NUCLEOTIDE SEQUENCE</scope>
    <source>
        <strain evidence="3">CBS 116005</strain>
    </source>
</reference>
<feature type="domain" description="HNH nuclease" evidence="2">
    <location>
        <begin position="134"/>
        <end position="205"/>
    </location>
</feature>
<feature type="region of interest" description="Disordered" evidence="1">
    <location>
        <begin position="289"/>
        <end position="316"/>
    </location>
</feature>
<evidence type="ECO:0000259" key="2">
    <source>
        <dbReference type="Pfam" id="PF13391"/>
    </source>
</evidence>
<organism evidence="3 4">
    <name type="scientific">Teratosphaeria nubilosa</name>
    <dbReference type="NCBI Taxonomy" id="161662"/>
    <lineage>
        <taxon>Eukaryota</taxon>
        <taxon>Fungi</taxon>
        <taxon>Dikarya</taxon>
        <taxon>Ascomycota</taxon>
        <taxon>Pezizomycotina</taxon>
        <taxon>Dothideomycetes</taxon>
        <taxon>Dothideomycetidae</taxon>
        <taxon>Mycosphaerellales</taxon>
        <taxon>Teratosphaeriaceae</taxon>
        <taxon>Teratosphaeria</taxon>
    </lineage>
</organism>
<dbReference type="InterPro" id="IPR003615">
    <property type="entry name" value="HNH_nuc"/>
</dbReference>
<feature type="compositionally biased region" description="Basic and acidic residues" evidence="1">
    <location>
        <begin position="349"/>
        <end position="372"/>
    </location>
</feature>
<gene>
    <name evidence="3" type="ORF">EJ03DRAFT_378276</name>
</gene>